<feature type="domain" description="Fibronectin type-III" evidence="2">
    <location>
        <begin position="92"/>
        <end position="186"/>
    </location>
</feature>
<keyword evidence="4" id="KW-1185">Reference proteome</keyword>
<reference evidence="3 4" key="1">
    <citation type="submission" date="2013-11" db="EMBL/GenBank/DDBJ databases">
        <title>Opisthorchis viverrini - life in the bile duct.</title>
        <authorList>
            <person name="Young N.D."/>
            <person name="Nagarajan N."/>
            <person name="Lin S.J."/>
            <person name="Korhonen P.K."/>
            <person name="Jex A.R."/>
            <person name="Hall R.S."/>
            <person name="Safavi-Hemami H."/>
            <person name="Kaewkong W."/>
            <person name="Bertrand D."/>
            <person name="Gao S."/>
            <person name="Seet Q."/>
            <person name="Wongkham S."/>
            <person name="Teh B.T."/>
            <person name="Wongkham C."/>
            <person name="Intapan P.M."/>
            <person name="Maleewong W."/>
            <person name="Yang X."/>
            <person name="Hu M."/>
            <person name="Wang Z."/>
            <person name="Hofmann A."/>
            <person name="Sternberg P.W."/>
            <person name="Tan P."/>
            <person name="Wang J."/>
            <person name="Gasser R.B."/>
        </authorList>
    </citation>
    <scope>NUCLEOTIDE SEQUENCE [LARGE SCALE GENOMIC DNA]</scope>
</reference>
<dbReference type="SMART" id="SM00060">
    <property type="entry name" value="FN3"/>
    <property type="match status" value="4"/>
</dbReference>
<dbReference type="CTD" id="20327722"/>
<accession>A0A074ZM84</accession>
<evidence type="ECO:0000313" key="3">
    <source>
        <dbReference type="EMBL" id="KER28503.1"/>
    </source>
</evidence>
<sequence>PQAPTNIRLERSKKRGLLATWDDNNECLKRQGPRYGVYVYDETNRLVYEIYVAEKSAFLGGLDVCSPYWVRISTIGIEGVSSASARIKTFDPPLAPSATRVNLRPNGNSATVSWEYRDTCAAESFQVSLYSSDGLTLRTVNTNDREVHLGDLPVNVPLLVDVSGQNAEGTGPRGERVQFILPTIPPSTQTNLVSYQEPRSPIDIAVSVLRGRPEVNVSWTVANSQTNQSFTVRLYNGSSVIQQRTTEYFNTSFQQVDPCSSWTVGVIAHNAHGTAEEWFTEEFRIPAGVEKCALVSPSRIISKSRQKITDSLRMLHKRTQSRKKYPLNCAQMMSPRVVTKRLQANCQARRTDQQPADQQPINYRSKSPEPPVGVTIQLHRRKRMVTVSWMHHCAHTFTVYLYTENTVTNEQTTRDHHMTFGNTPRSMNFRVGVVATNDYGTSVEAISAAFCTSGCCGVF</sequence>
<evidence type="ECO:0000256" key="1">
    <source>
        <dbReference type="SAM" id="MobiDB-lite"/>
    </source>
</evidence>
<evidence type="ECO:0000259" key="2">
    <source>
        <dbReference type="PROSITE" id="PS50853"/>
    </source>
</evidence>
<evidence type="ECO:0000313" key="4">
    <source>
        <dbReference type="Proteomes" id="UP000054324"/>
    </source>
</evidence>
<feature type="compositionally biased region" description="Polar residues" evidence="1">
    <location>
        <begin position="348"/>
        <end position="365"/>
    </location>
</feature>
<dbReference type="SUPFAM" id="SSF49265">
    <property type="entry name" value="Fibronectin type III"/>
    <property type="match status" value="2"/>
</dbReference>
<name>A0A074ZM84_OPIVI</name>
<dbReference type="OrthoDB" id="6308191at2759"/>
<dbReference type="InterPro" id="IPR003961">
    <property type="entry name" value="FN3_dom"/>
</dbReference>
<dbReference type="RefSeq" id="XP_009167738.1">
    <property type="nucleotide sequence ID" value="XM_009169474.1"/>
</dbReference>
<dbReference type="PROSITE" id="PS50853">
    <property type="entry name" value="FN3"/>
    <property type="match status" value="1"/>
</dbReference>
<feature type="non-terminal residue" evidence="3">
    <location>
        <position position="1"/>
    </location>
</feature>
<dbReference type="Proteomes" id="UP000054324">
    <property type="component" value="Unassembled WGS sequence"/>
</dbReference>
<dbReference type="GeneID" id="20327722"/>
<dbReference type="InterPro" id="IPR036116">
    <property type="entry name" value="FN3_sf"/>
</dbReference>
<organism evidence="3 4">
    <name type="scientific">Opisthorchis viverrini</name>
    <name type="common">Southeast Asian liver fluke</name>
    <dbReference type="NCBI Taxonomy" id="6198"/>
    <lineage>
        <taxon>Eukaryota</taxon>
        <taxon>Metazoa</taxon>
        <taxon>Spiralia</taxon>
        <taxon>Lophotrochozoa</taxon>
        <taxon>Platyhelminthes</taxon>
        <taxon>Trematoda</taxon>
        <taxon>Digenea</taxon>
        <taxon>Opisthorchiida</taxon>
        <taxon>Opisthorchiata</taxon>
        <taxon>Opisthorchiidae</taxon>
        <taxon>Opisthorchis</taxon>
    </lineage>
</organism>
<feature type="region of interest" description="Disordered" evidence="1">
    <location>
        <begin position="348"/>
        <end position="372"/>
    </location>
</feature>
<dbReference type="EMBL" id="KL596697">
    <property type="protein sequence ID" value="KER28503.1"/>
    <property type="molecule type" value="Genomic_DNA"/>
</dbReference>
<gene>
    <name evidence="3" type="ORF">T265_13555</name>
</gene>
<dbReference type="AlphaFoldDB" id="A0A074ZM84"/>
<proteinExistence type="predicted"/>
<feature type="non-terminal residue" evidence="3">
    <location>
        <position position="459"/>
    </location>
</feature>
<protein>
    <recommendedName>
        <fullName evidence="2">Fibronectin type-III domain-containing protein</fullName>
    </recommendedName>
</protein>
<dbReference type="KEGG" id="ovi:T265_13555"/>